<dbReference type="PANTHER" id="PTHR47628">
    <property type="match status" value="1"/>
</dbReference>
<evidence type="ECO:0000313" key="2">
    <source>
        <dbReference type="Proteomes" id="UP001549164"/>
    </source>
</evidence>
<dbReference type="Gene3D" id="3.40.50.2300">
    <property type="match status" value="2"/>
</dbReference>
<dbReference type="PANTHER" id="PTHR47628:SF1">
    <property type="entry name" value="ALIPHATIC AMIDASE EXPRESSION-REGULATING PROTEIN"/>
    <property type="match status" value="1"/>
</dbReference>
<gene>
    <name evidence="1" type="ORF">ABID12_004039</name>
</gene>
<dbReference type="EMBL" id="JBEPLY010000020">
    <property type="protein sequence ID" value="MET3602072.1"/>
    <property type="molecule type" value="Genomic_DNA"/>
</dbReference>
<dbReference type="RefSeq" id="WP_354435834.1">
    <property type="nucleotide sequence ID" value="NZ_JBEPLY010000020.1"/>
</dbReference>
<evidence type="ECO:0000313" key="1">
    <source>
        <dbReference type="EMBL" id="MET3602072.1"/>
    </source>
</evidence>
<proteinExistence type="predicted"/>
<dbReference type="SUPFAM" id="SSF53822">
    <property type="entry name" value="Periplasmic binding protein-like I"/>
    <property type="match status" value="1"/>
</dbReference>
<dbReference type="Proteomes" id="UP001549164">
    <property type="component" value="Unassembled WGS sequence"/>
</dbReference>
<name>A0ABV2IIN4_9HYPH</name>
<sequence>MSAKGLKIGVLFSRSGPMAVTENAHTKGILLACEEINAAGGVLGRMLDPILLDPAGSDEHYASLATELLVKHRVNVIFGACLSTSRKAVLPVIERFNGILFYPSVYEGFEYSPNVVYGGAVPNQVVLPLLEYLFEHEGRRIVLIGSDTLYAREVNRIVTEFLAESGGETVLETYLPIGASADHFGVVLSRLDPSQADAIISTVVGEDSVTLYNAFAAQGLEGGQLPIASLTATESELAAMQPAARAGHISVTSYFSTLNVPANDAFRRGFLERFGADEEPGVYSEVCYSQVHMFADAVRQAGSDETDALLSALSGAVLKGPAGDLFLDTETNHASLRPLIGRATRAGTFDIVWRGASVIRPDPYLVGYDRSIVEHAGA</sequence>
<reference evidence="1 2" key="1">
    <citation type="submission" date="2024-06" db="EMBL/GenBank/DDBJ databases">
        <title>Genomic Encyclopedia of Type Strains, Phase IV (KMG-IV): sequencing the most valuable type-strain genomes for metagenomic binning, comparative biology and taxonomic classification.</title>
        <authorList>
            <person name="Goeker M."/>
        </authorList>
    </citation>
    <scope>NUCLEOTIDE SEQUENCE [LARGE SCALE GENOMIC DNA]</scope>
    <source>
        <strain evidence="1 2">DSM 28102</strain>
    </source>
</reference>
<dbReference type="InterPro" id="IPR039570">
    <property type="entry name" value="AmiC_PBP1"/>
</dbReference>
<keyword evidence="2" id="KW-1185">Reference proteome</keyword>
<dbReference type="CDD" id="cd06357">
    <property type="entry name" value="PBP1_AmiC"/>
    <property type="match status" value="1"/>
</dbReference>
<protein>
    <submittedName>
        <fullName evidence="1">Branched-chain amino acid transport system substrate-binding protein</fullName>
    </submittedName>
</protein>
<dbReference type="Pfam" id="PF13433">
    <property type="entry name" value="Peripla_BP_5"/>
    <property type="match status" value="1"/>
</dbReference>
<comment type="caution">
    <text evidence="1">The sequence shown here is derived from an EMBL/GenBank/DDBJ whole genome shotgun (WGS) entry which is preliminary data.</text>
</comment>
<organism evidence="1 2">
    <name type="scientific">Martelella mangrovi</name>
    <dbReference type="NCBI Taxonomy" id="1397477"/>
    <lineage>
        <taxon>Bacteria</taxon>
        <taxon>Pseudomonadati</taxon>
        <taxon>Pseudomonadota</taxon>
        <taxon>Alphaproteobacteria</taxon>
        <taxon>Hyphomicrobiales</taxon>
        <taxon>Aurantimonadaceae</taxon>
        <taxon>Martelella</taxon>
    </lineage>
</organism>
<dbReference type="InterPro" id="IPR028082">
    <property type="entry name" value="Peripla_BP_I"/>
</dbReference>
<accession>A0ABV2IIN4</accession>